<dbReference type="PANTHER" id="PTHR21625">
    <property type="entry name" value="NYD-SP28 PROTEIN"/>
    <property type="match status" value="1"/>
</dbReference>
<dbReference type="Proteomes" id="UP001165060">
    <property type="component" value="Unassembled WGS sequence"/>
</dbReference>
<evidence type="ECO:0000313" key="7">
    <source>
        <dbReference type="Proteomes" id="UP001165060"/>
    </source>
</evidence>
<evidence type="ECO:0000259" key="5">
    <source>
        <dbReference type="Pfam" id="PF14775"/>
    </source>
</evidence>
<name>A0ABQ6NCL6_9STRA</name>
<feature type="non-terminal residue" evidence="6">
    <location>
        <position position="1"/>
    </location>
</feature>
<comment type="caution">
    <text evidence="6">The sequence shown here is derived from an EMBL/GenBank/DDBJ whole genome shotgun (WGS) entry which is preliminary data.</text>
</comment>
<keyword evidence="7" id="KW-1185">Reference proteome</keyword>
<protein>
    <recommendedName>
        <fullName evidence="8">Dynein regulatory complex protein 1</fullName>
    </recommendedName>
</protein>
<feature type="coiled-coil region" evidence="3">
    <location>
        <begin position="77"/>
        <end position="119"/>
    </location>
</feature>
<dbReference type="Pfam" id="PF14772">
    <property type="entry name" value="NYD-SP28"/>
    <property type="match status" value="1"/>
</dbReference>
<evidence type="ECO:0000259" key="4">
    <source>
        <dbReference type="Pfam" id="PF14772"/>
    </source>
</evidence>
<comment type="similarity">
    <text evidence="1">Belongs to the DRC1 family.</text>
</comment>
<dbReference type="InterPro" id="IPR039750">
    <property type="entry name" value="DRC1/DRC2"/>
</dbReference>
<reference evidence="6 7" key="1">
    <citation type="journal article" date="2023" name="Commun. Biol.">
        <title>Genome analysis of Parmales, the sister group of diatoms, reveals the evolutionary specialization of diatoms from phago-mixotrophs to photoautotrophs.</title>
        <authorList>
            <person name="Ban H."/>
            <person name="Sato S."/>
            <person name="Yoshikawa S."/>
            <person name="Yamada K."/>
            <person name="Nakamura Y."/>
            <person name="Ichinomiya M."/>
            <person name="Sato N."/>
            <person name="Blanc-Mathieu R."/>
            <person name="Endo H."/>
            <person name="Kuwata A."/>
            <person name="Ogata H."/>
        </authorList>
    </citation>
    <scope>NUCLEOTIDE SEQUENCE [LARGE SCALE GENOMIC DNA]</scope>
</reference>
<dbReference type="PANTHER" id="PTHR21625:SF1">
    <property type="entry name" value="DYNEIN REGULATORY COMPLEX PROTEIN 1"/>
    <property type="match status" value="1"/>
</dbReference>
<dbReference type="EMBL" id="BRYB01006379">
    <property type="protein sequence ID" value="GMI56192.1"/>
    <property type="molecule type" value="Genomic_DNA"/>
</dbReference>
<keyword evidence="2 3" id="KW-0175">Coiled coil</keyword>
<evidence type="ECO:0000256" key="2">
    <source>
        <dbReference type="ARBA" id="ARBA00023054"/>
    </source>
</evidence>
<evidence type="ECO:0000313" key="6">
    <source>
        <dbReference type="EMBL" id="GMI56192.1"/>
    </source>
</evidence>
<feature type="domain" description="Dynein regulatory complex protein 1/2 N-terminal" evidence="4">
    <location>
        <begin position="8"/>
        <end position="102"/>
    </location>
</feature>
<accession>A0ABQ6NCL6</accession>
<proteinExistence type="inferred from homology"/>
<evidence type="ECO:0000256" key="3">
    <source>
        <dbReference type="SAM" id="Coils"/>
    </source>
</evidence>
<organism evidence="6 7">
    <name type="scientific">Tetraparma gracilis</name>
    <dbReference type="NCBI Taxonomy" id="2962635"/>
    <lineage>
        <taxon>Eukaryota</taxon>
        <taxon>Sar</taxon>
        <taxon>Stramenopiles</taxon>
        <taxon>Ochrophyta</taxon>
        <taxon>Bolidophyceae</taxon>
        <taxon>Parmales</taxon>
        <taxon>Triparmaceae</taxon>
        <taxon>Tetraparma</taxon>
    </lineage>
</organism>
<feature type="domain" description="Dynein regulatory complex protein 1 C-terminal" evidence="5">
    <location>
        <begin position="520"/>
        <end position="578"/>
    </location>
</feature>
<evidence type="ECO:0008006" key="8">
    <source>
        <dbReference type="Google" id="ProtNLM"/>
    </source>
</evidence>
<evidence type="ECO:0000256" key="1">
    <source>
        <dbReference type="ARBA" id="ARBA00009688"/>
    </source>
</evidence>
<feature type="coiled-coil region" evidence="3">
    <location>
        <begin position="161"/>
        <end position="217"/>
    </location>
</feature>
<gene>
    <name evidence="6" type="ORF">TeGR_g5314</name>
</gene>
<dbReference type="InterPro" id="IPR039505">
    <property type="entry name" value="DRC1/2_N"/>
</dbReference>
<dbReference type="Pfam" id="PF14775">
    <property type="entry name" value="NYD-SP28_assoc"/>
    <property type="match status" value="1"/>
</dbReference>
<sequence>PPPPSTHHQRRIAEETLRQERLQRLQEEAVRSGKQNAAVEMRWAELLDQAMPQELQKEIEQQKGACVDIIRSKDDLIRDFQQQLKSKDEEYVKALKQQSDDVEDMLSKMHNEFKDLQEEYEVELESIEGAFMAERDELLASNKGEIDGLFEKRRAMELAYMDAKQKREEQYQRELDELVVKDAEEYNKLKIRLETDIQVLEQQLEEMRATYQLNTEKLEYNFRVLSERDTENTSTLQKQKKKLTKIKDDLSRVVLKYHEFDARDKKKNEELSEDYRRITKQYKDLQSKFRHFELADNRKFEAVWSMHEEEVNQYLEQALKADQIINEQQLGWQWRAADLEIVRNPLLMGADEDGDGKYTLEEMQQHQKELDEEEEAKKVHVPADKIRSIVSLISEEAGFLLDQNVTEAIDKLDDAAASMAQAEALLKALGVESEEDLAALSNYFFVEVERDPNVVELITDDPDAPEALERLQKLIQPNKVIEAINSFVNDRKEEKGIKSFVDTSAGDEGAKKKPNEEKDFWDRMATVISPHTHETWKHLEKALVDYNKTLVQRSSGIDNVTSLSSQNEELKALLNQYLGSRINEELIVPPTDTIKLGDA</sequence>
<dbReference type="InterPro" id="IPR029440">
    <property type="entry name" value="DRC1_C"/>
</dbReference>